<name>A0ABT0HHU8_9BACT</name>
<evidence type="ECO:0000313" key="3">
    <source>
        <dbReference type="Proteomes" id="UP001202180"/>
    </source>
</evidence>
<accession>A0ABT0HHU8</accession>
<feature type="chain" id="PRO_5045326235" evidence="1">
    <location>
        <begin position="21"/>
        <end position="171"/>
    </location>
</feature>
<dbReference type="EMBL" id="JALPRF010000001">
    <property type="protein sequence ID" value="MCK8491736.1"/>
    <property type="molecule type" value="Genomic_DNA"/>
</dbReference>
<organism evidence="2 3">
    <name type="scientific">Spirosoma liriopis</name>
    <dbReference type="NCBI Taxonomy" id="2937440"/>
    <lineage>
        <taxon>Bacteria</taxon>
        <taxon>Pseudomonadati</taxon>
        <taxon>Bacteroidota</taxon>
        <taxon>Cytophagia</taxon>
        <taxon>Cytophagales</taxon>
        <taxon>Cytophagaceae</taxon>
        <taxon>Spirosoma</taxon>
    </lineage>
</organism>
<sequence length="171" mass="19232">MKHILYSLLVILLLSSSGFAQCSELVRKAHKFSDKTVVMTTCRGKRSADAIHYKRVYEQGQVYYFVQLYVESGSFLPQKGASIFFKDGTSLDWPTASVESTFDGNIHTSQSTIKLTEEAIELLQEKQIASIKLYVHDRALNQHQSIRAQDILNCVIGADLIEVKSDKVVSQ</sequence>
<dbReference type="RefSeq" id="WP_248476351.1">
    <property type="nucleotide sequence ID" value="NZ_JALPRF010000001.1"/>
</dbReference>
<keyword evidence="3" id="KW-1185">Reference proteome</keyword>
<keyword evidence="1" id="KW-0732">Signal</keyword>
<comment type="caution">
    <text evidence="2">The sequence shown here is derived from an EMBL/GenBank/DDBJ whole genome shotgun (WGS) entry which is preliminary data.</text>
</comment>
<feature type="signal peptide" evidence="1">
    <location>
        <begin position="1"/>
        <end position="20"/>
    </location>
</feature>
<protein>
    <submittedName>
        <fullName evidence="2">Uncharacterized protein</fullName>
    </submittedName>
</protein>
<dbReference type="Proteomes" id="UP001202180">
    <property type="component" value="Unassembled WGS sequence"/>
</dbReference>
<proteinExistence type="predicted"/>
<evidence type="ECO:0000313" key="2">
    <source>
        <dbReference type="EMBL" id="MCK8491736.1"/>
    </source>
</evidence>
<gene>
    <name evidence="2" type="ORF">M0L20_07720</name>
</gene>
<evidence type="ECO:0000256" key="1">
    <source>
        <dbReference type="SAM" id="SignalP"/>
    </source>
</evidence>
<reference evidence="2 3" key="1">
    <citation type="submission" date="2022-04" db="EMBL/GenBank/DDBJ databases">
        <title>Spirosoma sp. strain RP8 genome sequencing and assembly.</title>
        <authorList>
            <person name="Jung Y."/>
        </authorList>
    </citation>
    <scope>NUCLEOTIDE SEQUENCE [LARGE SCALE GENOMIC DNA]</scope>
    <source>
        <strain evidence="2 3">RP8</strain>
    </source>
</reference>